<evidence type="ECO:0008006" key="3">
    <source>
        <dbReference type="Google" id="ProtNLM"/>
    </source>
</evidence>
<dbReference type="HOGENOM" id="CLU_2301325_0_0_9"/>
<dbReference type="AlphaFoldDB" id="H5Y566"/>
<keyword evidence="2" id="KW-1185">Reference proteome</keyword>
<gene>
    <name evidence="1" type="ORF">DesyoDRAFT_3136</name>
</gene>
<evidence type="ECO:0000313" key="1">
    <source>
        <dbReference type="EMBL" id="EHQ90170.1"/>
    </source>
</evidence>
<sequence>MMNSPFQRAIQDIRARRKRAVEEVCLIVEADAKQLCPVDTGTLKRSITHKVKDEENKTLGAVGSNVEYAYWAERHTPYLEPAVDQNQQVIINRIEEVFQS</sequence>
<dbReference type="Proteomes" id="UP000005104">
    <property type="component" value="Chromosome"/>
</dbReference>
<dbReference type="eggNOG" id="ENOG5033DUZ">
    <property type="taxonomic scope" value="Bacteria"/>
</dbReference>
<dbReference type="Pfam" id="PF04883">
    <property type="entry name" value="HK97-gp10_like"/>
    <property type="match status" value="1"/>
</dbReference>
<name>H5Y566_9FIRM</name>
<protein>
    <recommendedName>
        <fullName evidence="3">Phage protein, HK97 gp10 family</fullName>
    </recommendedName>
</protein>
<organism evidence="1 2">
    <name type="scientific">Desulfosporosinus youngiae DSM 17734</name>
    <dbReference type="NCBI Taxonomy" id="768710"/>
    <lineage>
        <taxon>Bacteria</taxon>
        <taxon>Bacillati</taxon>
        <taxon>Bacillota</taxon>
        <taxon>Clostridia</taxon>
        <taxon>Eubacteriales</taxon>
        <taxon>Desulfitobacteriaceae</taxon>
        <taxon>Desulfosporosinus</taxon>
    </lineage>
</organism>
<dbReference type="EMBL" id="CM001441">
    <property type="protein sequence ID" value="EHQ90170.1"/>
    <property type="molecule type" value="Genomic_DNA"/>
</dbReference>
<dbReference type="OrthoDB" id="4457835at2"/>
<accession>H5Y566</accession>
<dbReference type="RefSeq" id="WP_007784442.1">
    <property type="nucleotide sequence ID" value="NZ_CM001441.1"/>
</dbReference>
<proteinExistence type="predicted"/>
<evidence type="ECO:0000313" key="2">
    <source>
        <dbReference type="Proteomes" id="UP000005104"/>
    </source>
</evidence>
<dbReference type="InterPro" id="IPR010064">
    <property type="entry name" value="HK97-gp10_tail"/>
</dbReference>
<reference evidence="1 2" key="1">
    <citation type="submission" date="2011-11" db="EMBL/GenBank/DDBJ databases">
        <title>The Noncontiguous Finished genome of Desulfosporosinus youngiae DSM 17734.</title>
        <authorList>
            <consortium name="US DOE Joint Genome Institute (JGI-PGF)"/>
            <person name="Lucas S."/>
            <person name="Han J."/>
            <person name="Lapidus A."/>
            <person name="Cheng J.-F."/>
            <person name="Goodwin L."/>
            <person name="Pitluck S."/>
            <person name="Peters L."/>
            <person name="Ovchinnikova G."/>
            <person name="Lu M."/>
            <person name="Land M.L."/>
            <person name="Hauser L."/>
            <person name="Pester M."/>
            <person name="Spring S."/>
            <person name="Ollivier B."/>
            <person name="Rattei T."/>
            <person name="Klenk H.-P."/>
            <person name="Wagner M."/>
            <person name="Loy A."/>
            <person name="Woyke T.J."/>
        </authorList>
    </citation>
    <scope>NUCLEOTIDE SEQUENCE [LARGE SCALE GENOMIC DNA]</scope>
    <source>
        <strain evidence="1 2">DSM 17734</strain>
    </source>
</reference>
<dbReference type="STRING" id="768710.DesyoDRAFT_3136"/>